<evidence type="ECO:0000313" key="5">
    <source>
        <dbReference type="EMBL" id="GGA76489.1"/>
    </source>
</evidence>
<dbReference type="InterPro" id="IPR001732">
    <property type="entry name" value="UDP-Glc/GDP-Man_DH_N"/>
</dbReference>
<dbReference type="InterPro" id="IPR028359">
    <property type="entry name" value="UDP_ManNAc/GlcNAc_DH"/>
</dbReference>
<dbReference type="SMART" id="SM00984">
    <property type="entry name" value="UDPG_MGDP_dh_C"/>
    <property type="match status" value="1"/>
</dbReference>
<dbReference type="SUPFAM" id="SSF48179">
    <property type="entry name" value="6-phosphogluconate dehydrogenase C-terminal domain-like"/>
    <property type="match status" value="1"/>
</dbReference>
<dbReference type="AlphaFoldDB" id="A0A916RY15"/>
<comment type="caution">
    <text evidence="5">The sequence shown here is derived from an EMBL/GenBank/DDBJ whole genome shotgun (WGS) entry which is preliminary data.</text>
</comment>
<proteinExistence type="inferred from homology"/>
<dbReference type="Pfam" id="PF03721">
    <property type="entry name" value="UDPG_MGDP_dh_N"/>
    <property type="match status" value="1"/>
</dbReference>
<reference evidence="5" key="2">
    <citation type="submission" date="2020-09" db="EMBL/GenBank/DDBJ databases">
        <authorList>
            <person name="Sun Q."/>
            <person name="Zhou Y."/>
        </authorList>
    </citation>
    <scope>NUCLEOTIDE SEQUENCE</scope>
    <source>
        <strain evidence="5">CGMCC 1.15447</strain>
    </source>
</reference>
<sequence length="455" mass="50734">MPTNLPVVLPKIAEERLNRLKNRTARIGVIGLGYVGLPLSLLLSEAGFKVTGFDIDEKKVVELEAGRSYIFRIPAEDIQAARKQGFSATTDFSHLSEQDAIIMCVPTPLTEHREPDLSYVENTAKSAAPWVREGQLVVLESTTYPGTTEELMIPVLEAGNTQGLKVQGKGAVAEKGVFYVAFSPEREDPGNTTVARRDIPKVVGGHEEIATELASALYEAIFTRAVRVSSTRAAEMTKLLENIYRCVNIALVNELKVLALRMDMDIWEVIDAASTKPFGFHPFYPGPGLGGHCIPIDPFYLSWKAKEYDFNTRFIELAGEVNEAMPAHVVQYVARGLNQHKKALNGARVLMLGMAYKKDIDDLRESPSLTVIELLREQGAEVLYNDPYFAKVGRGRRYNLNMTCTPLDNLEQYDCVLIMTDHSDYDYEDIVKRSRLVVDSRNATKGIQSEKIVRC</sequence>
<dbReference type="EMBL" id="BMJB01000002">
    <property type="protein sequence ID" value="GGA76489.1"/>
    <property type="molecule type" value="Genomic_DNA"/>
</dbReference>
<dbReference type="InterPro" id="IPR036291">
    <property type="entry name" value="NAD(P)-bd_dom_sf"/>
</dbReference>
<evidence type="ECO:0000256" key="1">
    <source>
        <dbReference type="ARBA" id="ARBA00023002"/>
    </source>
</evidence>
<evidence type="ECO:0000256" key="3">
    <source>
        <dbReference type="PIRNR" id="PIRNR000124"/>
    </source>
</evidence>
<comment type="similarity">
    <text evidence="3">Belongs to the UDP-glucose/GDP-mannose dehydrogenase family.</text>
</comment>
<dbReference type="Proteomes" id="UP000648801">
    <property type="component" value="Unassembled WGS sequence"/>
</dbReference>
<feature type="domain" description="UDP-glucose/GDP-mannose dehydrogenase C-terminal" evidence="4">
    <location>
        <begin position="350"/>
        <end position="446"/>
    </location>
</feature>
<dbReference type="GO" id="GO:0000271">
    <property type="term" value="P:polysaccharide biosynthetic process"/>
    <property type="evidence" value="ECO:0007669"/>
    <property type="project" value="InterPro"/>
</dbReference>
<evidence type="ECO:0000259" key="4">
    <source>
        <dbReference type="SMART" id="SM00984"/>
    </source>
</evidence>
<dbReference type="PIRSF" id="PIRSF500136">
    <property type="entry name" value="UDP_ManNAc_DH"/>
    <property type="match status" value="1"/>
</dbReference>
<organism evidence="5 6">
    <name type="scientific">Edaphobacter acidisoli</name>
    <dbReference type="NCBI Taxonomy" id="2040573"/>
    <lineage>
        <taxon>Bacteria</taxon>
        <taxon>Pseudomonadati</taxon>
        <taxon>Acidobacteriota</taxon>
        <taxon>Terriglobia</taxon>
        <taxon>Terriglobales</taxon>
        <taxon>Acidobacteriaceae</taxon>
        <taxon>Edaphobacter</taxon>
    </lineage>
</organism>
<dbReference type="InterPro" id="IPR017476">
    <property type="entry name" value="UDP-Glc/GDP-Man"/>
</dbReference>
<dbReference type="SUPFAM" id="SSF52413">
    <property type="entry name" value="UDP-glucose/GDP-mannose dehydrogenase C-terminal domain"/>
    <property type="match status" value="1"/>
</dbReference>
<dbReference type="InterPro" id="IPR014026">
    <property type="entry name" value="UDP-Glc/GDP-Man_DH_dimer"/>
</dbReference>
<dbReference type="GO" id="GO:0016616">
    <property type="term" value="F:oxidoreductase activity, acting on the CH-OH group of donors, NAD or NADP as acceptor"/>
    <property type="evidence" value="ECO:0007669"/>
    <property type="project" value="InterPro"/>
</dbReference>
<dbReference type="GO" id="GO:0051287">
    <property type="term" value="F:NAD binding"/>
    <property type="evidence" value="ECO:0007669"/>
    <property type="project" value="InterPro"/>
</dbReference>
<dbReference type="PANTHER" id="PTHR43491:SF1">
    <property type="entry name" value="UDP-N-ACETYL-D-MANNOSAMINE DEHYDROGENASE"/>
    <property type="match status" value="1"/>
</dbReference>
<protein>
    <submittedName>
        <fullName evidence="5">UDP-N-acetyl-D-glucosamine 6-dehydrogenase</fullName>
    </submittedName>
</protein>
<dbReference type="PIRSF" id="PIRSF000124">
    <property type="entry name" value="UDPglc_GDPman_dh"/>
    <property type="match status" value="1"/>
</dbReference>
<keyword evidence="1" id="KW-0560">Oxidoreductase</keyword>
<dbReference type="PANTHER" id="PTHR43491">
    <property type="entry name" value="UDP-N-ACETYL-D-MANNOSAMINE DEHYDROGENASE"/>
    <property type="match status" value="1"/>
</dbReference>
<gene>
    <name evidence="5" type="primary">wbpA</name>
    <name evidence="5" type="ORF">GCM10011507_29850</name>
</gene>
<dbReference type="InterPro" id="IPR008927">
    <property type="entry name" value="6-PGluconate_DH-like_C_sf"/>
</dbReference>
<dbReference type="Pfam" id="PF00984">
    <property type="entry name" value="UDPG_MGDP_dh"/>
    <property type="match status" value="1"/>
</dbReference>
<name>A0A916RY15_9BACT</name>
<dbReference type="SUPFAM" id="SSF51735">
    <property type="entry name" value="NAD(P)-binding Rossmann-fold domains"/>
    <property type="match status" value="1"/>
</dbReference>
<evidence type="ECO:0000313" key="6">
    <source>
        <dbReference type="Proteomes" id="UP000648801"/>
    </source>
</evidence>
<dbReference type="Pfam" id="PF03720">
    <property type="entry name" value="UDPG_MGDP_dh_C"/>
    <property type="match status" value="1"/>
</dbReference>
<dbReference type="InterPro" id="IPR014027">
    <property type="entry name" value="UDP-Glc/GDP-Man_DH_C"/>
</dbReference>
<keyword evidence="2" id="KW-0520">NAD</keyword>
<dbReference type="NCBIfam" id="TIGR03026">
    <property type="entry name" value="NDP-sugDHase"/>
    <property type="match status" value="1"/>
</dbReference>
<reference evidence="5" key="1">
    <citation type="journal article" date="2014" name="Int. J. Syst. Evol. Microbiol.">
        <title>Complete genome sequence of Corynebacterium casei LMG S-19264T (=DSM 44701T), isolated from a smear-ripened cheese.</title>
        <authorList>
            <consortium name="US DOE Joint Genome Institute (JGI-PGF)"/>
            <person name="Walter F."/>
            <person name="Albersmeier A."/>
            <person name="Kalinowski J."/>
            <person name="Ruckert C."/>
        </authorList>
    </citation>
    <scope>NUCLEOTIDE SEQUENCE</scope>
    <source>
        <strain evidence="5">CGMCC 1.15447</strain>
    </source>
</reference>
<dbReference type="RefSeq" id="WP_188760310.1">
    <property type="nucleotide sequence ID" value="NZ_BMJB01000002.1"/>
</dbReference>
<keyword evidence="6" id="KW-1185">Reference proteome</keyword>
<dbReference type="Gene3D" id="3.40.50.720">
    <property type="entry name" value="NAD(P)-binding Rossmann-like Domain"/>
    <property type="match status" value="2"/>
</dbReference>
<evidence type="ECO:0000256" key="2">
    <source>
        <dbReference type="ARBA" id="ARBA00023027"/>
    </source>
</evidence>
<dbReference type="GO" id="GO:0016628">
    <property type="term" value="F:oxidoreductase activity, acting on the CH-CH group of donors, NAD or NADP as acceptor"/>
    <property type="evidence" value="ECO:0007669"/>
    <property type="project" value="InterPro"/>
</dbReference>
<accession>A0A916RY15</accession>
<dbReference type="InterPro" id="IPR036220">
    <property type="entry name" value="UDP-Glc/GDP-Man_DH_C_sf"/>
</dbReference>